<evidence type="ECO:0000256" key="1">
    <source>
        <dbReference type="SAM" id="MobiDB-lite"/>
    </source>
</evidence>
<organism evidence="2 3">
    <name type="scientific">Coemansia interrupta</name>
    <dbReference type="NCBI Taxonomy" id="1126814"/>
    <lineage>
        <taxon>Eukaryota</taxon>
        <taxon>Fungi</taxon>
        <taxon>Fungi incertae sedis</taxon>
        <taxon>Zoopagomycota</taxon>
        <taxon>Kickxellomycotina</taxon>
        <taxon>Kickxellomycetes</taxon>
        <taxon>Kickxellales</taxon>
        <taxon>Kickxellaceae</taxon>
        <taxon>Coemansia</taxon>
    </lineage>
</organism>
<dbReference type="EMBL" id="JANBUM010000036">
    <property type="protein sequence ID" value="KAJ2787010.1"/>
    <property type="molecule type" value="Genomic_DNA"/>
</dbReference>
<evidence type="ECO:0000313" key="2">
    <source>
        <dbReference type="EMBL" id="KAJ2787010.1"/>
    </source>
</evidence>
<dbReference type="OrthoDB" id="5578629at2759"/>
<dbReference type="Proteomes" id="UP001140172">
    <property type="component" value="Unassembled WGS sequence"/>
</dbReference>
<dbReference type="AlphaFoldDB" id="A0A9W8LMX1"/>
<evidence type="ECO:0000313" key="3">
    <source>
        <dbReference type="Proteomes" id="UP001140172"/>
    </source>
</evidence>
<reference evidence="2" key="1">
    <citation type="submission" date="2022-07" db="EMBL/GenBank/DDBJ databases">
        <title>Phylogenomic reconstructions and comparative analyses of Kickxellomycotina fungi.</title>
        <authorList>
            <person name="Reynolds N.K."/>
            <person name="Stajich J.E."/>
            <person name="Barry K."/>
            <person name="Grigoriev I.V."/>
            <person name="Crous P."/>
            <person name="Smith M.E."/>
        </authorList>
    </citation>
    <scope>NUCLEOTIDE SEQUENCE</scope>
    <source>
        <strain evidence="2">BCRC 34489</strain>
    </source>
</reference>
<protein>
    <submittedName>
        <fullName evidence="2">Uncharacterized protein</fullName>
    </submittedName>
</protein>
<accession>A0A9W8LMX1</accession>
<feature type="region of interest" description="Disordered" evidence="1">
    <location>
        <begin position="70"/>
        <end position="89"/>
    </location>
</feature>
<feature type="region of interest" description="Disordered" evidence="1">
    <location>
        <begin position="33"/>
        <end position="57"/>
    </location>
</feature>
<keyword evidence="3" id="KW-1185">Reference proteome</keyword>
<proteinExistence type="predicted"/>
<comment type="caution">
    <text evidence="2">The sequence shown here is derived from an EMBL/GenBank/DDBJ whole genome shotgun (WGS) entry which is preliminary data.</text>
</comment>
<name>A0A9W8LMX1_9FUNG</name>
<feature type="compositionally biased region" description="Acidic residues" evidence="1">
    <location>
        <begin position="48"/>
        <end position="57"/>
    </location>
</feature>
<gene>
    <name evidence="2" type="ORF">GGI15_001057</name>
</gene>
<sequence length="199" mass="22225">MPSRHPGLLDRLEPVVEHVSGFRASHGSEFTAIPDVDTDTSEGHLCGEYDDASESSDTDDIIKAYLDRCTDTDSDDANEPRESYSPSQRTLRAADNYLDEYANSVKTDPDQAACPLMAMSELDIFDSLSQNVRRPHSERFPDRAEGTGSDFVFYHRDDLRMFSELSNGLRAMYIRTSCADSDLVKSTFDLAKLLPSAPR</sequence>